<dbReference type="PROSITE" id="PS50889">
    <property type="entry name" value="S4"/>
    <property type="match status" value="1"/>
</dbReference>
<feature type="domain" description="RNA-binding S4" evidence="2">
    <location>
        <begin position="25"/>
        <end position="80"/>
    </location>
</feature>
<comment type="caution">
    <text evidence="3">The sequence shown here is derived from an EMBL/GenBank/DDBJ whole genome shotgun (WGS) entry which is preliminary data.</text>
</comment>
<reference evidence="3" key="1">
    <citation type="submission" date="2021-02" db="EMBL/GenBank/DDBJ databases">
        <title>The CRISPR/cas machinery reduction and long-range gene transfer in the hot spring cyanobacterium Synechococcus.</title>
        <authorList>
            <person name="Dvorak P."/>
            <person name="Jahodarova E."/>
            <person name="Hasler P."/>
            <person name="Poulickova A."/>
        </authorList>
    </citation>
    <scope>NUCLEOTIDE SEQUENCE</scope>
    <source>
        <strain evidence="3">Rupite</strain>
    </source>
</reference>
<dbReference type="Proteomes" id="UP000830835">
    <property type="component" value="Unassembled WGS sequence"/>
</dbReference>
<dbReference type="Pfam" id="PF13275">
    <property type="entry name" value="S4_2"/>
    <property type="match status" value="1"/>
</dbReference>
<dbReference type="CDD" id="cd00165">
    <property type="entry name" value="S4"/>
    <property type="match status" value="1"/>
</dbReference>
<dbReference type="SUPFAM" id="SSF55174">
    <property type="entry name" value="Alpha-L RNA-binding motif"/>
    <property type="match status" value="1"/>
</dbReference>
<evidence type="ECO:0000313" key="4">
    <source>
        <dbReference type="Proteomes" id="UP000830835"/>
    </source>
</evidence>
<evidence type="ECO:0000313" key="3">
    <source>
        <dbReference type="EMBL" id="MCJ2542587.1"/>
    </source>
</evidence>
<gene>
    <name evidence="3" type="ORF">JX360_06655</name>
</gene>
<accession>A0ABT0C9W7</accession>
<keyword evidence="4" id="KW-1185">Reference proteome</keyword>
<evidence type="ECO:0000259" key="2">
    <source>
        <dbReference type="SMART" id="SM00363"/>
    </source>
</evidence>
<keyword evidence="1" id="KW-0694">RNA-binding</keyword>
<organism evidence="3 4">
    <name type="scientific">Thermostichus vulcanus str. 'Rupite'</name>
    <dbReference type="NCBI Taxonomy" id="2813851"/>
    <lineage>
        <taxon>Bacteria</taxon>
        <taxon>Bacillati</taxon>
        <taxon>Cyanobacteriota</taxon>
        <taxon>Cyanophyceae</taxon>
        <taxon>Thermostichales</taxon>
        <taxon>Thermostichaceae</taxon>
        <taxon>Thermostichus</taxon>
    </lineage>
</organism>
<proteinExistence type="predicted"/>
<sequence>MEPEDSTASAAADSFIVPRTTRSVIKLDQFLKLTGVVPTGGQAKQLILTGQVQVNGQVETRRGRKLRFGDEVVALGQLWQVRWDTEVDPDPSPTD</sequence>
<name>A0ABT0C9W7_THEVL</name>
<protein>
    <submittedName>
        <fullName evidence="3">RNA-binding S4 domain-containing protein</fullName>
    </submittedName>
</protein>
<dbReference type="EMBL" id="JAFIRA010000012">
    <property type="protein sequence ID" value="MCJ2542587.1"/>
    <property type="molecule type" value="Genomic_DNA"/>
</dbReference>
<dbReference type="InterPro" id="IPR002942">
    <property type="entry name" value="S4_RNA-bd"/>
</dbReference>
<dbReference type="Gene3D" id="3.10.290.10">
    <property type="entry name" value="RNA-binding S4 domain"/>
    <property type="match status" value="1"/>
</dbReference>
<dbReference type="SMART" id="SM00363">
    <property type="entry name" value="S4"/>
    <property type="match status" value="1"/>
</dbReference>
<dbReference type="RefSeq" id="WP_279611303.1">
    <property type="nucleotide sequence ID" value="NZ_JAFIRA010000012.1"/>
</dbReference>
<evidence type="ECO:0000256" key="1">
    <source>
        <dbReference type="PROSITE-ProRule" id="PRU00182"/>
    </source>
</evidence>
<dbReference type="InterPro" id="IPR036986">
    <property type="entry name" value="S4_RNA-bd_sf"/>
</dbReference>